<keyword evidence="1" id="KW-1133">Transmembrane helix</keyword>
<feature type="transmembrane region" description="Helical" evidence="1">
    <location>
        <begin position="99"/>
        <end position="120"/>
    </location>
</feature>
<evidence type="ECO:0000313" key="3">
    <source>
        <dbReference type="Proteomes" id="UP000094385"/>
    </source>
</evidence>
<evidence type="ECO:0000313" key="2">
    <source>
        <dbReference type="EMBL" id="ODQ69137.1"/>
    </source>
</evidence>
<feature type="transmembrane region" description="Helical" evidence="1">
    <location>
        <begin position="126"/>
        <end position="146"/>
    </location>
</feature>
<feature type="transmembrane region" description="Helical" evidence="1">
    <location>
        <begin position="229"/>
        <end position="249"/>
    </location>
</feature>
<protein>
    <submittedName>
        <fullName evidence="2">Uncharacterized protein</fullName>
    </submittedName>
</protein>
<proteinExistence type="predicted"/>
<reference evidence="2 3" key="1">
    <citation type="journal article" date="2016" name="Proc. Natl. Acad. Sci. U.S.A.">
        <title>Comparative genomics of biotechnologically important yeasts.</title>
        <authorList>
            <person name="Riley R."/>
            <person name="Haridas S."/>
            <person name="Wolfe K.H."/>
            <person name="Lopes M.R."/>
            <person name="Hittinger C.T."/>
            <person name="Goeker M."/>
            <person name="Salamov A.A."/>
            <person name="Wisecaver J.H."/>
            <person name="Long T.M."/>
            <person name="Calvey C.H."/>
            <person name="Aerts A.L."/>
            <person name="Barry K.W."/>
            <person name="Choi C."/>
            <person name="Clum A."/>
            <person name="Coughlan A.Y."/>
            <person name="Deshpande S."/>
            <person name="Douglass A.P."/>
            <person name="Hanson S.J."/>
            <person name="Klenk H.-P."/>
            <person name="LaButti K.M."/>
            <person name="Lapidus A."/>
            <person name="Lindquist E.A."/>
            <person name="Lipzen A.M."/>
            <person name="Meier-Kolthoff J.P."/>
            <person name="Ohm R.A."/>
            <person name="Otillar R.P."/>
            <person name="Pangilinan J.L."/>
            <person name="Peng Y."/>
            <person name="Rokas A."/>
            <person name="Rosa C.A."/>
            <person name="Scheuner C."/>
            <person name="Sibirny A.A."/>
            <person name="Slot J.C."/>
            <person name="Stielow J.B."/>
            <person name="Sun H."/>
            <person name="Kurtzman C.P."/>
            <person name="Blackwell M."/>
            <person name="Grigoriev I.V."/>
            <person name="Jeffries T.W."/>
        </authorList>
    </citation>
    <scope>NUCLEOTIDE SEQUENCE [LARGE SCALE GENOMIC DNA]</scope>
    <source>
        <strain evidence="2 3">NRRL Y-11557</strain>
    </source>
</reference>
<feature type="transmembrane region" description="Helical" evidence="1">
    <location>
        <begin position="6"/>
        <end position="24"/>
    </location>
</feature>
<sequence>MAVNLGTLGLTAAAVALVTAMYFLHIGHPHCYRRNLKSSEIFVKSLYTTESLLSDALRTKYKVLIDGDGLLCVYSYENSPYIQSVVIGTRTRRQKRLEIFGSATLMVLYTLFGLLVMISYGAGDSSFIIAAVGMTFTISCIFLGFYPLKSSFKKETGVATVYFNATEENWVTLSDLALFNSSDRIEVAIKWPGELFSQIVNLWLHTWVSALSIILNEGGGRRKKDKPEMVTIIFSAIACCAQIASQMLFVRRMRRTVPVVEVQFAQAVNEKDADTAADADLLRFDVEKIARKFANDVAKEFGSSGNKWMAGSGVYYDFAIAGEHSGLVYGRMRAGGILANT</sequence>
<dbReference type="OrthoDB" id="10362887at2759"/>
<accession>A0A1E3PWE0</accession>
<dbReference type="Proteomes" id="UP000094385">
    <property type="component" value="Unassembled WGS sequence"/>
</dbReference>
<keyword evidence="3" id="KW-1185">Reference proteome</keyword>
<dbReference type="EMBL" id="KV454305">
    <property type="protein sequence ID" value="ODQ69137.1"/>
    <property type="molecule type" value="Genomic_DNA"/>
</dbReference>
<organism evidence="2 3">
    <name type="scientific">Lipomyces starkeyi NRRL Y-11557</name>
    <dbReference type="NCBI Taxonomy" id="675824"/>
    <lineage>
        <taxon>Eukaryota</taxon>
        <taxon>Fungi</taxon>
        <taxon>Dikarya</taxon>
        <taxon>Ascomycota</taxon>
        <taxon>Saccharomycotina</taxon>
        <taxon>Lipomycetes</taxon>
        <taxon>Lipomycetales</taxon>
        <taxon>Lipomycetaceae</taxon>
        <taxon>Lipomyces</taxon>
    </lineage>
</organism>
<name>A0A1E3PWE0_LIPST</name>
<keyword evidence="1" id="KW-0812">Transmembrane</keyword>
<gene>
    <name evidence="2" type="ORF">LIPSTDRAFT_201501</name>
</gene>
<dbReference type="AlphaFoldDB" id="A0A1E3PWE0"/>
<evidence type="ECO:0000256" key="1">
    <source>
        <dbReference type="SAM" id="Phobius"/>
    </source>
</evidence>
<keyword evidence="1" id="KW-0472">Membrane</keyword>